<reference evidence="9 10" key="1">
    <citation type="journal article" date="2014" name="Int. J. Syst. Evol. Microbiol.">
        <title>Complete genome sequence of Corynebacterium casei LMG S-19264T (=DSM 44701T), isolated from a smear-ripened cheese.</title>
        <authorList>
            <consortium name="US DOE Joint Genome Institute (JGI-PGF)"/>
            <person name="Walter F."/>
            <person name="Albersmeier A."/>
            <person name="Kalinowski J."/>
            <person name="Ruckert C."/>
        </authorList>
    </citation>
    <scope>NUCLEOTIDE SEQUENCE [LARGE SCALE GENOMIC DNA]</scope>
    <source>
        <strain evidence="9 10">CGMCC 4.7215</strain>
    </source>
</reference>
<sequence length="127" mass="14082">MKFSVGVDIENTERFPNNDAGSSDRFLDKVFTDAELEYCFNKEKPSQHLAGRFAAKEAGFKALEQIESVNRVHITQIEVIQTGGYGPPEITGPGMNSINSSLSISHTTDKAIAFVMMFEQDGEYNAR</sequence>
<evidence type="ECO:0000256" key="5">
    <source>
        <dbReference type="ARBA" id="ARBA00022842"/>
    </source>
</evidence>
<dbReference type="InterPro" id="IPR037143">
    <property type="entry name" value="4-PPantetheinyl_Trfase_dom_sf"/>
</dbReference>
<proteinExistence type="inferred from homology"/>
<evidence type="ECO:0000256" key="7">
    <source>
        <dbReference type="ARBA" id="ARBA00023160"/>
    </source>
</evidence>
<dbReference type="SUPFAM" id="SSF56214">
    <property type="entry name" value="4'-phosphopantetheinyl transferase"/>
    <property type="match status" value="1"/>
</dbReference>
<dbReference type="EMBL" id="JBHSZQ010000008">
    <property type="protein sequence ID" value="MFC7125607.1"/>
    <property type="molecule type" value="Genomic_DNA"/>
</dbReference>
<keyword evidence="3" id="KW-0479">Metal-binding</keyword>
<keyword evidence="5" id="KW-0460">Magnesium</keyword>
<dbReference type="InterPro" id="IPR004568">
    <property type="entry name" value="Ppantetheine-prot_Trfase_dom"/>
</dbReference>
<dbReference type="Gene3D" id="3.90.470.20">
    <property type="entry name" value="4'-phosphopantetheinyl transferase domain"/>
    <property type="match status" value="1"/>
</dbReference>
<dbReference type="InterPro" id="IPR008278">
    <property type="entry name" value="4-PPantetheinyl_Trfase_dom"/>
</dbReference>
<comment type="caution">
    <text evidence="9">The sequence shown here is derived from an EMBL/GenBank/DDBJ whole genome shotgun (WGS) entry which is preliminary data.</text>
</comment>
<dbReference type="EC" id="2.7.8.7" evidence="9"/>
<evidence type="ECO:0000256" key="4">
    <source>
        <dbReference type="ARBA" id="ARBA00022832"/>
    </source>
</evidence>
<dbReference type="InterPro" id="IPR002582">
    <property type="entry name" value="ACPS"/>
</dbReference>
<name>A0ABD5X6E5_9EURY</name>
<dbReference type="RefSeq" id="WP_267637018.1">
    <property type="nucleotide sequence ID" value="NZ_JAODIY010000008.1"/>
</dbReference>
<protein>
    <submittedName>
        <fullName evidence="9">Holo-ACP synthase</fullName>
        <ecNumber evidence="9">2.7.8.7</ecNumber>
    </submittedName>
</protein>
<accession>A0ABD5X6E5</accession>
<feature type="domain" description="4'-phosphopantetheinyl transferase" evidence="8">
    <location>
        <begin position="4"/>
        <end position="83"/>
    </location>
</feature>
<evidence type="ECO:0000313" key="10">
    <source>
        <dbReference type="Proteomes" id="UP001596414"/>
    </source>
</evidence>
<dbReference type="Pfam" id="PF01648">
    <property type="entry name" value="ACPS"/>
    <property type="match status" value="1"/>
</dbReference>
<keyword evidence="6" id="KW-0443">Lipid metabolism</keyword>
<dbReference type="AlphaFoldDB" id="A0ABD5X6E5"/>
<evidence type="ECO:0000256" key="2">
    <source>
        <dbReference type="ARBA" id="ARBA00022679"/>
    </source>
</evidence>
<evidence type="ECO:0000313" key="9">
    <source>
        <dbReference type="EMBL" id="MFC7125607.1"/>
    </source>
</evidence>
<dbReference type="HAMAP" id="MF_00101">
    <property type="entry name" value="AcpS"/>
    <property type="match status" value="1"/>
</dbReference>
<keyword evidence="7" id="KW-0275">Fatty acid biosynthesis</keyword>
<dbReference type="NCBIfam" id="TIGR00556">
    <property type="entry name" value="pantethn_trn"/>
    <property type="match status" value="1"/>
</dbReference>
<keyword evidence="4" id="KW-0276">Fatty acid metabolism</keyword>
<dbReference type="GO" id="GO:0006633">
    <property type="term" value="P:fatty acid biosynthetic process"/>
    <property type="evidence" value="ECO:0007669"/>
    <property type="project" value="UniProtKB-KW"/>
</dbReference>
<dbReference type="GO" id="GO:0046872">
    <property type="term" value="F:metal ion binding"/>
    <property type="evidence" value="ECO:0007669"/>
    <property type="project" value="UniProtKB-KW"/>
</dbReference>
<dbReference type="GO" id="GO:0008897">
    <property type="term" value="F:holo-[acyl-carrier-protein] synthase activity"/>
    <property type="evidence" value="ECO:0007669"/>
    <property type="project" value="UniProtKB-EC"/>
</dbReference>
<evidence type="ECO:0000259" key="8">
    <source>
        <dbReference type="Pfam" id="PF01648"/>
    </source>
</evidence>
<dbReference type="Proteomes" id="UP001596414">
    <property type="component" value="Unassembled WGS sequence"/>
</dbReference>
<gene>
    <name evidence="9" type="ORF">ACFQJ7_06090</name>
</gene>
<evidence type="ECO:0000256" key="1">
    <source>
        <dbReference type="ARBA" id="ARBA00022516"/>
    </source>
</evidence>
<keyword evidence="2 9" id="KW-0808">Transferase</keyword>
<keyword evidence="1" id="KW-0444">Lipid biosynthesis</keyword>
<organism evidence="9 10">
    <name type="scientific">Halovenus rubra</name>
    <dbReference type="NCBI Taxonomy" id="869890"/>
    <lineage>
        <taxon>Archaea</taxon>
        <taxon>Methanobacteriati</taxon>
        <taxon>Methanobacteriota</taxon>
        <taxon>Stenosarchaea group</taxon>
        <taxon>Halobacteria</taxon>
        <taxon>Halobacteriales</taxon>
        <taxon>Haloarculaceae</taxon>
        <taxon>Halovenus</taxon>
    </lineage>
</organism>
<evidence type="ECO:0000256" key="3">
    <source>
        <dbReference type="ARBA" id="ARBA00022723"/>
    </source>
</evidence>
<evidence type="ECO:0000256" key="6">
    <source>
        <dbReference type="ARBA" id="ARBA00023098"/>
    </source>
</evidence>